<feature type="domain" description="7,8-dihydro-6-hydroxymethylpterin-pyrophosphokinase" evidence="10">
    <location>
        <begin position="206"/>
        <end position="217"/>
    </location>
</feature>
<keyword evidence="7" id="KW-0067">ATP-binding</keyword>
<evidence type="ECO:0000256" key="8">
    <source>
        <dbReference type="ARBA" id="ARBA00022909"/>
    </source>
</evidence>
<dbReference type="Pfam" id="PF02152">
    <property type="entry name" value="FolB"/>
    <property type="match status" value="1"/>
</dbReference>
<dbReference type="Proteomes" id="UP000463883">
    <property type="component" value="Chromosome"/>
</dbReference>
<evidence type="ECO:0000256" key="3">
    <source>
        <dbReference type="ARBA" id="ARBA00009640"/>
    </source>
</evidence>
<dbReference type="NCBIfam" id="TIGR00526">
    <property type="entry name" value="folB_dom"/>
    <property type="match status" value="1"/>
</dbReference>
<dbReference type="NCBIfam" id="TIGR01498">
    <property type="entry name" value="folK"/>
    <property type="match status" value="1"/>
</dbReference>
<keyword evidence="9" id="KW-0456">Lyase</keyword>
<comment type="catalytic activity">
    <reaction evidence="1">
        <text>6-hydroxymethyl-7,8-dihydropterin + ATP = (7,8-dihydropterin-6-yl)methyl diphosphate + AMP + H(+)</text>
        <dbReference type="Rhea" id="RHEA:11412"/>
        <dbReference type="ChEBI" id="CHEBI:15378"/>
        <dbReference type="ChEBI" id="CHEBI:30616"/>
        <dbReference type="ChEBI" id="CHEBI:44841"/>
        <dbReference type="ChEBI" id="CHEBI:72950"/>
        <dbReference type="ChEBI" id="CHEBI:456215"/>
        <dbReference type="EC" id="2.7.6.3"/>
    </reaction>
</comment>
<dbReference type="InterPro" id="IPR006157">
    <property type="entry name" value="FolB_dom"/>
</dbReference>
<keyword evidence="4 11" id="KW-0808">Transferase</keyword>
<dbReference type="SMART" id="SM00905">
    <property type="entry name" value="FolB"/>
    <property type="match status" value="1"/>
</dbReference>
<protein>
    <recommendedName>
        <fullName evidence="9">Bifunctional folate synthesis protein</fullName>
    </recommendedName>
    <domain>
        <recommendedName>
            <fullName evidence="9">Dihydroneopterin aldolase</fullName>
            <shortName evidence="9">DHNA</shortName>
            <ecNumber evidence="9">4.1.2.25</ecNumber>
        </recommendedName>
        <alternativeName>
            <fullName evidence="9">7,8-dihydroneopterin aldolase</fullName>
        </alternativeName>
    </domain>
    <domain>
        <recommendedName>
            <fullName evidence="9">2-amino-4-hydroxy-6-hydroxymethyldihydropteridine pyrophosphokinase</fullName>
            <ecNumber evidence="9">2.7.6.3</ecNumber>
        </recommendedName>
        <alternativeName>
            <fullName evidence="9">6-hydroxymethyl-7,8-dihydropterin pyrophosphokinase</fullName>
            <shortName evidence="9">PPPK</shortName>
        </alternativeName>
        <alternativeName>
            <fullName evidence="9">7,8-dihydro-6-hydroxymethylpterin pyrophosphokinase</fullName>
            <shortName evidence="9">HPPK</shortName>
        </alternativeName>
    </domain>
</protein>
<evidence type="ECO:0000256" key="1">
    <source>
        <dbReference type="ARBA" id="ARBA00000198"/>
    </source>
</evidence>
<evidence type="ECO:0000256" key="2">
    <source>
        <dbReference type="ARBA" id="ARBA00005051"/>
    </source>
</evidence>
<keyword evidence="6 11" id="KW-0418">Kinase</keyword>
<accession>A0A6P1MHS2</accession>
<dbReference type="SUPFAM" id="SSF55083">
    <property type="entry name" value="6-hydroxymethyl-7,8-dihydropterin pyrophosphokinase, HPPK"/>
    <property type="match status" value="1"/>
</dbReference>
<dbReference type="GO" id="GO:0004150">
    <property type="term" value="F:dihydroneopterin aldolase activity"/>
    <property type="evidence" value="ECO:0007669"/>
    <property type="project" value="UniProtKB-UniRule"/>
</dbReference>
<dbReference type="KEGG" id="amic:Ami3637_00965"/>
<keyword evidence="5" id="KW-0547">Nucleotide-binding</keyword>
<comment type="pathway">
    <text evidence="2">Cofactor biosynthesis; tetrahydrofolate biosynthesis; 2-amino-4-hydroxy-6-hydroxymethyl-7,8-dihydropteridine diphosphate from 7,8-dihydroneopterin triphosphate: step 4/4.</text>
</comment>
<keyword evidence="12" id="KW-1185">Reference proteome</keyword>
<dbReference type="PANTHER" id="PTHR43071">
    <property type="entry name" value="2-AMINO-4-HYDROXY-6-HYDROXYMETHYLDIHYDROPTERIDINE PYROPHOSPHOKINASE"/>
    <property type="match status" value="1"/>
</dbReference>
<dbReference type="GO" id="GO:0046656">
    <property type="term" value="P:folic acid biosynthetic process"/>
    <property type="evidence" value="ECO:0007669"/>
    <property type="project" value="UniProtKB-UniRule"/>
</dbReference>
<dbReference type="InterPro" id="IPR043133">
    <property type="entry name" value="GTP-CH-I_C/QueF"/>
</dbReference>
<evidence type="ECO:0000256" key="5">
    <source>
        <dbReference type="ARBA" id="ARBA00022741"/>
    </source>
</evidence>
<evidence type="ECO:0000256" key="4">
    <source>
        <dbReference type="ARBA" id="ARBA00022679"/>
    </source>
</evidence>
<dbReference type="PANTHER" id="PTHR43071:SF1">
    <property type="entry name" value="2-AMINO-4-HYDROXY-6-HYDROXYMETHYLDIHYDROPTERIDINE PYROPHOSPHOKINASE"/>
    <property type="match status" value="1"/>
</dbReference>
<evidence type="ECO:0000256" key="6">
    <source>
        <dbReference type="ARBA" id="ARBA00022777"/>
    </source>
</evidence>
<dbReference type="Pfam" id="PF01288">
    <property type="entry name" value="HPPK"/>
    <property type="match status" value="1"/>
</dbReference>
<dbReference type="NCBIfam" id="TIGR00525">
    <property type="entry name" value="folB"/>
    <property type="match status" value="1"/>
</dbReference>
<dbReference type="RefSeq" id="WP_162360922.1">
    <property type="nucleotide sequence ID" value="NZ_CP047591.1"/>
</dbReference>
<keyword evidence="8 9" id="KW-0289">Folate biosynthesis</keyword>
<evidence type="ECO:0000256" key="7">
    <source>
        <dbReference type="ARBA" id="ARBA00022840"/>
    </source>
</evidence>
<dbReference type="Gene3D" id="3.30.1130.10">
    <property type="match status" value="1"/>
</dbReference>
<dbReference type="EC" id="2.7.6.3" evidence="9"/>
<dbReference type="GO" id="GO:0046654">
    <property type="term" value="P:tetrahydrofolate biosynthetic process"/>
    <property type="evidence" value="ECO:0007669"/>
    <property type="project" value="UniProtKB-UniRule"/>
</dbReference>
<evidence type="ECO:0000256" key="9">
    <source>
        <dbReference type="RuleBase" id="RU362079"/>
    </source>
</evidence>
<dbReference type="EC" id="4.1.2.25" evidence="9"/>
<evidence type="ECO:0000259" key="10">
    <source>
        <dbReference type="PROSITE" id="PS00794"/>
    </source>
</evidence>
<comment type="similarity">
    <text evidence="9">Belongs to the DHNA family.</text>
</comment>
<dbReference type="Gene3D" id="3.30.70.560">
    <property type="entry name" value="7,8-Dihydro-6-hydroxymethylpterin-pyrophosphokinase HPPK"/>
    <property type="match status" value="1"/>
</dbReference>
<comment type="similarity">
    <text evidence="3">In the N-terminal section; belongs to the DHNA family.</text>
</comment>
<gene>
    <name evidence="11" type="primary">folK</name>
    <name evidence="11" type="ORF">Ami3637_00965</name>
</gene>
<dbReference type="EMBL" id="CP047591">
    <property type="protein sequence ID" value="QHI71146.1"/>
    <property type="molecule type" value="Genomic_DNA"/>
</dbReference>
<comment type="catalytic activity">
    <reaction evidence="9">
        <text>7,8-dihydroneopterin = 6-hydroxymethyl-7,8-dihydropterin + glycolaldehyde</text>
        <dbReference type="Rhea" id="RHEA:10540"/>
        <dbReference type="ChEBI" id="CHEBI:17001"/>
        <dbReference type="ChEBI" id="CHEBI:17071"/>
        <dbReference type="ChEBI" id="CHEBI:44841"/>
        <dbReference type="EC" id="4.1.2.25"/>
    </reaction>
</comment>
<dbReference type="InterPro" id="IPR000550">
    <property type="entry name" value="Hppk"/>
</dbReference>
<dbReference type="InterPro" id="IPR035907">
    <property type="entry name" value="Hppk_sf"/>
</dbReference>
<organism evidence="11 12">
    <name type="scientific">Aminipila terrae</name>
    <dbReference type="NCBI Taxonomy" id="2697030"/>
    <lineage>
        <taxon>Bacteria</taxon>
        <taxon>Bacillati</taxon>
        <taxon>Bacillota</taxon>
        <taxon>Clostridia</taxon>
        <taxon>Peptostreptococcales</taxon>
        <taxon>Anaerovoracaceae</taxon>
        <taxon>Aminipila</taxon>
    </lineage>
</organism>
<proteinExistence type="inferred from homology"/>
<evidence type="ECO:0000313" key="11">
    <source>
        <dbReference type="EMBL" id="QHI71146.1"/>
    </source>
</evidence>
<name>A0A6P1MHS2_9FIRM</name>
<dbReference type="CDD" id="cd00534">
    <property type="entry name" value="DHNA_DHNTPE"/>
    <property type="match status" value="1"/>
</dbReference>
<reference evidence="11 12" key="1">
    <citation type="submission" date="2020-01" db="EMBL/GenBank/DDBJ databases">
        <title>Genomic analysis of Aminipila sp. CBA3637.</title>
        <authorList>
            <person name="Kim Y.B."/>
            <person name="Roh S.W."/>
        </authorList>
    </citation>
    <scope>NUCLEOTIDE SEQUENCE [LARGE SCALE GENOMIC DNA]</scope>
    <source>
        <strain evidence="11 12">CBA3637</strain>
    </source>
</reference>
<comment type="pathway">
    <text evidence="9">Cofactor biosynthesis; tetrahydrofolate biosynthesis; 2-amino-4-hydroxy-6-hydroxymethyl-7,8-dihydropteridine diphosphate from 7,8-dihydroneopterin triphosphate: step 3/4.</text>
</comment>
<dbReference type="SUPFAM" id="SSF55620">
    <property type="entry name" value="Tetrahydrobiopterin biosynthesis enzymes-like"/>
    <property type="match status" value="1"/>
</dbReference>
<comment type="function">
    <text evidence="9">Catalyzes the conversion of 7,8-dihydroneopterin to 6-hydroxymethyl-7,8-dihydropterin.</text>
</comment>
<dbReference type="InterPro" id="IPR006156">
    <property type="entry name" value="Dihydroneopterin_aldolase"/>
</dbReference>
<dbReference type="GO" id="GO:0003848">
    <property type="term" value="F:2-amino-4-hydroxy-6-hydroxymethyldihydropteridine diphosphokinase activity"/>
    <property type="evidence" value="ECO:0007669"/>
    <property type="project" value="UniProtKB-EC"/>
</dbReference>
<dbReference type="GO" id="GO:0016301">
    <property type="term" value="F:kinase activity"/>
    <property type="evidence" value="ECO:0007669"/>
    <property type="project" value="UniProtKB-KW"/>
</dbReference>
<evidence type="ECO:0000313" key="12">
    <source>
        <dbReference type="Proteomes" id="UP000463883"/>
    </source>
</evidence>
<sequence length="275" mass="31677">MDRINIKKLEVFAKHGVLPEENVLGQKFLISAVLYTDTRPAGINDDLEKSINYALVCQFITKFMQENIFKLIEAAAEKLAEALLSEFNGLQKIEVEIEKPWAPVGLPLQTVSVQIERSWHTAYIAFGSNMGDKEKYIRQGIEALENTSGCHITKVSEFIQTEPYGGVEQDTFLNGCLELKTLYMPKELLNILNEIEKNAKRERIVRWGPRTLDLDIIFYDHLILSDPELVIPHMDMQNRGFVLEPLNQINPYFRHPVYHLTVEEMLNKLKQKTTE</sequence>
<dbReference type="UniPathway" id="UPA00077">
    <property type="reaction ID" value="UER00154"/>
</dbReference>
<dbReference type="CDD" id="cd00483">
    <property type="entry name" value="HPPK"/>
    <property type="match status" value="1"/>
</dbReference>
<dbReference type="PROSITE" id="PS00794">
    <property type="entry name" value="HPPK"/>
    <property type="match status" value="1"/>
</dbReference>
<dbReference type="GO" id="GO:0005524">
    <property type="term" value="F:ATP binding"/>
    <property type="evidence" value="ECO:0007669"/>
    <property type="project" value="UniProtKB-KW"/>
</dbReference>
<dbReference type="AlphaFoldDB" id="A0A6P1MHS2"/>